<comment type="caution">
    <text evidence="4">The sequence shown here is derived from an EMBL/GenBank/DDBJ whole genome shotgun (WGS) entry which is preliminary data.</text>
</comment>
<dbReference type="InterPro" id="IPR056884">
    <property type="entry name" value="NPHP3-like_N"/>
</dbReference>
<dbReference type="InterPro" id="IPR056125">
    <property type="entry name" value="DUF7708"/>
</dbReference>
<dbReference type="Proteomes" id="UP000624244">
    <property type="component" value="Unassembled WGS sequence"/>
</dbReference>
<evidence type="ECO:0000313" key="4">
    <source>
        <dbReference type="EMBL" id="KAF5851193.1"/>
    </source>
</evidence>
<dbReference type="Pfam" id="PF24809">
    <property type="entry name" value="DUF7708"/>
    <property type="match status" value="1"/>
</dbReference>
<dbReference type="PANTHER" id="PTHR10039:SF14">
    <property type="entry name" value="NACHT DOMAIN-CONTAINING PROTEIN"/>
    <property type="match status" value="1"/>
</dbReference>
<name>A0A8H6DX85_COCSA</name>
<organism evidence="4 5">
    <name type="scientific">Cochliobolus sativus</name>
    <name type="common">Common root rot and spot blotch fungus</name>
    <name type="synonym">Bipolaris sorokiniana</name>
    <dbReference type="NCBI Taxonomy" id="45130"/>
    <lineage>
        <taxon>Eukaryota</taxon>
        <taxon>Fungi</taxon>
        <taxon>Dikarya</taxon>
        <taxon>Ascomycota</taxon>
        <taxon>Pezizomycotina</taxon>
        <taxon>Dothideomycetes</taxon>
        <taxon>Pleosporomycetidae</taxon>
        <taxon>Pleosporales</taxon>
        <taxon>Pleosporineae</taxon>
        <taxon>Pleosporaceae</taxon>
        <taxon>Bipolaris</taxon>
    </lineage>
</organism>
<keyword evidence="1" id="KW-0677">Repeat</keyword>
<dbReference type="SUPFAM" id="SSF52540">
    <property type="entry name" value="P-loop containing nucleoside triphosphate hydrolases"/>
    <property type="match status" value="1"/>
</dbReference>
<reference evidence="4" key="1">
    <citation type="submission" date="2019-11" db="EMBL/GenBank/DDBJ databases">
        <title>Bipolaris sorokiniana Genome sequencing.</title>
        <authorList>
            <person name="Wang H."/>
        </authorList>
    </citation>
    <scope>NUCLEOTIDE SEQUENCE</scope>
</reference>
<sequence>MAEYQQAHTEFLAQLSDEEKKQFIAINDSQSFLAAIQDLQKFRKSNRRWVKLLSCVQRCGDCLQPYFDVVGTVVQSHPEVAAVAWGSFRLVLLLASNFGTFFDKLCQIFEELSRKIPAYNDISELLAKTKVQTQFSDGFRKSLRAFYVDLFEFFRSVTRVFSQKNGKLRKTPAVIGSLLWTPFNTRFANILQRLDSHRGILRFEIDLLQLSTSDKIADNQDTIQYYQSQIEKHVQHHITTLSAMNVEFTSQKHNFADALELMKQKRLEGTAEWIFQTKEFLAWANSNLLSKPVHPMANFLWIRGNPGTGKSVLAASVVEEMLENMNYTTQLSPIVAYYFFEYNSDKGKATARDKAYRAILGKLFHQFSDNRDVLEIFSFAMFTKRRHGQATATNNELLDIMKTVANHVGDWTIIIDAVDECEEEETLLQDFSETFGDIGVRVLLLSRPDVQFLRRKLPSRQVVTIDRSHNLRDLEHFFETHLSSLKDLNILPASASVDEMTRNLVKGADGMFQWAQLMIIHLKSKAFTPWQRLDIIKALTTPEKLEDMYVRILEHLSEKPLSEQSLARRIFGWLTFAERPLTTIQLQDVLTPLPKGELAQVPKGITLRPKEEEFTDFESSVIILSGSLIEKRAFPNLPTIYVFIHLSVREFFRSRCDSSSARAYCQTGSIDYFLPAAPQIQAELARQCLEYIVWRIPAAPLSGNILDPVCLDTLNQLRPFISYATLQWPRHLINMGVPGTMWNANPITGFRDIIEKLTTILARILLNRLLPMVWVELKYTFEKRSDAHDALHTALLKWSQWIQSYDLGWLPGDSASVPPAIIAFAEDLSTLHQFWGDTLVAGPHHIWQDVTAFTSSPFFVTTGAVAIKSLVSERSHWSGRSSVPLSKISRDDPKTDFLATLTIWPSSDIGNKKTRMRSDSNARAFEAHWRPSASRAIRTTTEDIFDEWIAQYELWNIEFDDPILVEDYRIVLDKIEVQSQHAKFQKFIKTDVIADGSRKTRRELAVHFPTSISGDLRTITVLTTVFDCQQRLVAGTSTKQEAEAVEMWNPTPLPIRHTKHATLLMGLPKEVVKNKQDFPEQICNESFKEKIIRLDSMPAYRLLTCRDYVLLQGIDGRGTLNEEDDMTSSMAVYWRDVRHLESPKLVGCITGDGSVGSILHPTFHPQYPLIAFHYKSQIGDSHIVLWLFKKPGDEIVLLNHDIFSFRSLEGGLSACYVTKLASRIKMLQFSACGTTIIHQLYENASLFTKSIEDLHVYNVAKQQHESGKVKVSSQSFGSSAPRQTAVQKMHSLPGSMATNEPVQHTDGSVTSLAFDAGASNRAIKLVHSANGRNHEQALLSLPAWSDVHNISASVRLPERSRDERIMIVLNKTAEPFYIFGRGAGPTAPSIVRKDIKALAKPRSTDIMWGERYPKANTTTSWKGITFGDETAAEGDMQITKRARLS</sequence>
<dbReference type="Gene3D" id="3.40.50.300">
    <property type="entry name" value="P-loop containing nucleotide triphosphate hydrolases"/>
    <property type="match status" value="1"/>
</dbReference>
<evidence type="ECO:0000259" key="2">
    <source>
        <dbReference type="Pfam" id="PF24809"/>
    </source>
</evidence>
<gene>
    <name evidence="4" type="ORF">GGP41_004023</name>
</gene>
<dbReference type="Pfam" id="PF24883">
    <property type="entry name" value="NPHP3_N"/>
    <property type="match status" value="1"/>
</dbReference>
<evidence type="ECO:0000259" key="3">
    <source>
        <dbReference type="Pfam" id="PF24883"/>
    </source>
</evidence>
<evidence type="ECO:0000256" key="1">
    <source>
        <dbReference type="ARBA" id="ARBA00022737"/>
    </source>
</evidence>
<dbReference type="EMBL" id="WNKQ01000005">
    <property type="protein sequence ID" value="KAF5851193.1"/>
    <property type="molecule type" value="Genomic_DNA"/>
</dbReference>
<proteinExistence type="predicted"/>
<evidence type="ECO:0008006" key="6">
    <source>
        <dbReference type="Google" id="ProtNLM"/>
    </source>
</evidence>
<accession>A0A8H6DX85</accession>
<evidence type="ECO:0000313" key="5">
    <source>
        <dbReference type="Proteomes" id="UP000624244"/>
    </source>
</evidence>
<dbReference type="PANTHER" id="PTHR10039">
    <property type="entry name" value="AMELOGENIN"/>
    <property type="match status" value="1"/>
</dbReference>
<feature type="domain" description="Nephrocystin 3-like N-terminal" evidence="3">
    <location>
        <begin position="269"/>
        <end position="447"/>
    </location>
</feature>
<protein>
    <recommendedName>
        <fullName evidence="6">NACHT domain-containing protein</fullName>
    </recommendedName>
</protein>
<dbReference type="InterPro" id="IPR027417">
    <property type="entry name" value="P-loop_NTPase"/>
</dbReference>
<feature type="domain" description="DUF7708" evidence="2">
    <location>
        <begin position="55"/>
        <end position="196"/>
    </location>
</feature>